<dbReference type="UniPathway" id="UPA00335"/>
<dbReference type="InterPro" id="IPR001792">
    <property type="entry name" value="Acylphosphatase-like_dom"/>
</dbReference>
<dbReference type="EMBL" id="SMFZ01000002">
    <property type="protein sequence ID" value="TCK22318.1"/>
    <property type="molecule type" value="Genomic_DNA"/>
</dbReference>
<dbReference type="InterPro" id="IPR051060">
    <property type="entry name" value="Carbamoyltrans_HypF-like"/>
</dbReference>
<dbReference type="InterPro" id="IPR011125">
    <property type="entry name" value="Znf_HypF"/>
</dbReference>
<dbReference type="GO" id="GO:0016743">
    <property type="term" value="F:carboxyl- or carbamoyltransferase activity"/>
    <property type="evidence" value="ECO:0007669"/>
    <property type="project" value="UniProtKB-UniRule"/>
</dbReference>
<dbReference type="Pfam" id="PF17788">
    <property type="entry name" value="HypF_C"/>
    <property type="match status" value="1"/>
</dbReference>
<keyword evidence="5" id="KW-0863">Zinc-finger</keyword>
<comment type="caution">
    <text evidence="12">The sequence shown here is derived from an EMBL/GenBank/DDBJ whole genome shotgun (WGS) entry which is preliminary data.</text>
</comment>
<comment type="catalytic activity">
    <reaction evidence="7">
        <text>C-terminal L-cysteinyl-[HypE protein] + carbamoyl phosphate + ATP + H2O = C-terminal S-carboxamide-L-cysteinyl-[HypE protein] + AMP + phosphate + diphosphate + H(+)</text>
        <dbReference type="Rhea" id="RHEA:55636"/>
        <dbReference type="Rhea" id="RHEA-COMP:14247"/>
        <dbReference type="Rhea" id="RHEA-COMP:14392"/>
        <dbReference type="ChEBI" id="CHEBI:15377"/>
        <dbReference type="ChEBI" id="CHEBI:15378"/>
        <dbReference type="ChEBI" id="CHEBI:30616"/>
        <dbReference type="ChEBI" id="CHEBI:33019"/>
        <dbReference type="ChEBI" id="CHEBI:43474"/>
        <dbReference type="ChEBI" id="CHEBI:58228"/>
        <dbReference type="ChEBI" id="CHEBI:76913"/>
        <dbReference type="ChEBI" id="CHEBI:139126"/>
        <dbReference type="ChEBI" id="CHEBI:456215"/>
    </reaction>
</comment>
<comment type="catalytic activity">
    <reaction evidence="9">
        <text>an acyl phosphate + H2O = a carboxylate + phosphate + H(+)</text>
        <dbReference type="Rhea" id="RHEA:14965"/>
        <dbReference type="ChEBI" id="CHEBI:15377"/>
        <dbReference type="ChEBI" id="CHEBI:15378"/>
        <dbReference type="ChEBI" id="CHEBI:29067"/>
        <dbReference type="ChEBI" id="CHEBI:43474"/>
        <dbReference type="ChEBI" id="CHEBI:59918"/>
        <dbReference type="EC" id="3.6.1.7"/>
    </reaction>
</comment>
<dbReference type="SUPFAM" id="SSF54975">
    <property type="entry name" value="Acylphosphatase/BLUF domain-like"/>
    <property type="match status" value="1"/>
</dbReference>
<dbReference type="RefSeq" id="WP_243653851.1">
    <property type="nucleotide sequence ID" value="NZ_SMFZ01000002.1"/>
</dbReference>
<evidence type="ECO:0000256" key="8">
    <source>
        <dbReference type="PIRNR" id="PIRNR006256"/>
    </source>
</evidence>
<dbReference type="GO" id="GO:0003725">
    <property type="term" value="F:double-stranded RNA binding"/>
    <property type="evidence" value="ECO:0007669"/>
    <property type="project" value="InterPro"/>
</dbReference>
<dbReference type="NCBIfam" id="TIGR00143">
    <property type="entry name" value="hypF"/>
    <property type="match status" value="1"/>
</dbReference>
<feature type="active site" evidence="9">
    <location>
        <position position="18"/>
    </location>
</feature>
<dbReference type="Pfam" id="PF01300">
    <property type="entry name" value="Sua5_yciO_yrdC"/>
    <property type="match status" value="1"/>
</dbReference>
<dbReference type="PANTHER" id="PTHR42959">
    <property type="entry name" value="CARBAMOYLTRANSFERASE"/>
    <property type="match status" value="1"/>
</dbReference>
<dbReference type="PIRSF" id="PIRSF006256">
    <property type="entry name" value="CMPcnvr_hdrg_mat"/>
    <property type="match status" value="1"/>
</dbReference>
<dbReference type="Gene3D" id="3.30.420.40">
    <property type="match status" value="1"/>
</dbReference>
<keyword evidence="6" id="KW-0862">Zinc</keyword>
<organism evidence="12 13">
    <name type="scientific">Pseudonocardia endophytica</name>
    <dbReference type="NCBI Taxonomy" id="401976"/>
    <lineage>
        <taxon>Bacteria</taxon>
        <taxon>Bacillati</taxon>
        <taxon>Actinomycetota</taxon>
        <taxon>Actinomycetes</taxon>
        <taxon>Pseudonocardiales</taxon>
        <taxon>Pseudonocardiaceae</taxon>
        <taxon>Pseudonocardia</taxon>
    </lineage>
</organism>
<dbReference type="EC" id="6.2.-.-" evidence="8"/>
<evidence type="ECO:0000256" key="2">
    <source>
        <dbReference type="ARBA" id="ARBA00008097"/>
    </source>
</evidence>
<dbReference type="Pfam" id="PF07503">
    <property type="entry name" value="zf-HYPF"/>
    <property type="match status" value="2"/>
</dbReference>
<evidence type="ECO:0000256" key="1">
    <source>
        <dbReference type="ARBA" id="ARBA00004711"/>
    </source>
</evidence>
<keyword evidence="9" id="KW-0378">Hydrolase</keyword>
<comment type="similarity">
    <text evidence="2 8">Belongs to the carbamoyltransferase HypF family.</text>
</comment>
<keyword evidence="3" id="KW-0436">Ligase</keyword>
<comment type="pathway">
    <text evidence="1">Protein modification; [NiFe] hydrogenase maturation.</text>
</comment>
<gene>
    <name evidence="12" type="ORF">EV378_6319</name>
</gene>
<protein>
    <recommendedName>
        <fullName evidence="8">Carbamoyltransferase</fullName>
        <ecNumber evidence="8">6.2.-.-</ecNumber>
    </recommendedName>
</protein>
<evidence type="ECO:0000259" key="11">
    <source>
        <dbReference type="PROSITE" id="PS51163"/>
    </source>
</evidence>
<name>A0A4R1HKB1_PSEEN</name>
<dbReference type="GO" id="GO:0003998">
    <property type="term" value="F:acylphosphatase activity"/>
    <property type="evidence" value="ECO:0007669"/>
    <property type="project" value="UniProtKB-EC"/>
</dbReference>
<dbReference type="GO" id="GO:0051604">
    <property type="term" value="P:protein maturation"/>
    <property type="evidence" value="ECO:0007669"/>
    <property type="project" value="TreeGrafter"/>
</dbReference>
<dbReference type="PANTHER" id="PTHR42959:SF1">
    <property type="entry name" value="CARBAMOYLTRANSFERASE HYPF"/>
    <property type="match status" value="1"/>
</dbReference>
<dbReference type="Gene3D" id="3.30.110.120">
    <property type="match status" value="1"/>
</dbReference>
<dbReference type="AlphaFoldDB" id="A0A4R1HKB1"/>
<dbReference type="PROSITE" id="PS51160">
    <property type="entry name" value="ACYLPHOSPHATASE_3"/>
    <property type="match status" value="1"/>
</dbReference>
<sequence length="815" mass="85588">MRRLAVRVGGTVQGVGFRPFVHGVATRLGLAGHVGNDERGVLLEVEGPESDLEVLVAAVREGPPLAVVTGVECAPLPVRGERGFVIVASTGHDRTAATTIPPDTATCDDCLAELRDPTDRRHRHPFVNCTNCGPRLTIVTGVPYDRVATTMAAFEMCRACAAEYEDPGDRRFHAQPVCCPSCGPTLRYEPLHRPAPPEPAFHPTVPNERHLRAMSLPEGAVRSEVAAVAGVAGVAAVDAAAVDAAGDVLRAGAVLAVKGLGGYHLAVLAGDEDAVRTLRGRKHREDRSFAVAVPDLATARGLCHVDDEEAALLSSHRAPIVLVRRRAGAPVAESVAPGDPYLGLMLPYTPVHHLLLDAVGEPIVLTSGNVSDEPIAHRDDDAAERLAPIADGMLTHDRPIRTRADDSVLRVVRGRPYPVRRSRGYAPSPIPVPLATPRPVLGVGAELKNTFCLLRGDQAFVSHHIGDLANAETLRAFTDGVAHLSRLLDVVPEVVAHDVHPEYLSTKWALDLSDVECVGVQHHHAHLAGCLAEHGETGHAIGIACDGTGFGTDGTLWGGEIFDVSLAAFDRVAHLEPVPLPGGATAIREPWRTAAAWLWTLGEPMPPEWATIGALLDAHASGRLPQPVTTSAGRLFDAVAALCGVRDRITYEGQAAIELERLVAPRVRDGYPVPVAVAPPARDPGRPADRAGSAPVALPASELVRAVLCDLRAGVGVPVVAARFHIGLAAMLVDAATAAARARGRDTVALSGGVFANLVLLEAVRSGLEAEGLRVLVHSQVPCNDGGISLGQVAVAAAREDPDAHPGGRVIAGSR</sequence>
<evidence type="ECO:0000313" key="12">
    <source>
        <dbReference type="EMBL" id="TCK22318.1"/>
    </source>
</evidence>
<evidence type="ECO:0000256" key="4">
    <source>
        <dbReference type="ARBA" id="ARBA00022723"/>
    </source>
</evidence>
<dbReference type="InterPro" id="IPR017945">
    <property type="entry name" value="DHBP_synth_RibB-like_a/b_dom"/>
</dbReference>
<dbReference type="InterPro" id="IPR017968">
    <property type="entry name" value="Acylphosphatase_CS"/>
</dbReference>
<reference evidence="12 13" key="1">
    <citation type="submission" date="2019-03" db="EMBL/GenBank/DDBJ databases">
        <title>Sequencing the genomes of 1000 actinobacteria strains.</title>
        <authorList>
            <person name="Klenk H.-P."/>
        </authorList>
    </citation>
    <scope>NUCLEOTIDE SEQUENCE [LARGE SCALE GENOMIC DNA]</scope>
    <source>
        <strain evidence="12 13">DSM 44969</strain>
    </source>
</reference>
<dbReference type="InterPro" id="IPR036046">
    <property type="entry name" value="Acylphosphatase-like_dom_sf"/>
</dbReference>
<dbReference type="InterPro" id="IPR004421">
    <property type="entry name" value="Carbamoyltransferase_HypF"/>
</dbReference>
<proteinExistence type="inferred from homology"/>
<dbReference type="InterPro" id="IPR006070">
    <property type="entry name" value="Sua5-like_dom"/>
</dbReference>
<dbReference type="SUPFAM" id="SSF55821">
    <property type="entry name" value="YrdC/RibB"/>
    <property type="match status" value="1"/>
</dbReference>
<evidence type="ECO:0000256" key="5">
    <source>
        <dbReference type="ARBA" id="ARBA00022771"/>
    </source>
</evidence>
<dbReference type="Proteomes" id="UP000295560">
    <property type="component" value="Unassembled WGS sequence"/>
</dbReference>
<dbReference type="InterPro" id="IPR041440">
    <property type="entry name" value="HypF_C"/>
</dbReference>
<dbReference type="GO" id="GO:0008270">
    <property type="term" value="F:zinc ion binding"/>
    <property type="evidence" value="ECO:0007669"/>
    <property type="project" value="UniProtKB-KW"/>
</dbReference>
<feature type="active site" evidence="9">
    <location>
        <position position="36"/>
    </location>
</feature>
<feature type="domain" description="Acylphosphatase-like" evidence="10">
    <location>
        <begin position="3"/>
        <end position="88"/>
    </location>
</feature>
<evidence type="ECO:0000259" key="10">
    <source>
        <dbReference type="PROSITE" id="PS51160"/>
    </source>
</evidence>
<dbReference type="PROSITE" id="PS51163">
    <property type="entry name" value="YRDC"/>
    <property type="match status" value="1"/>
</dbReference>
<evidence type="ECO:0000256" key="3">
    <source>
        <dbReference type="ARBA" id="ARBA00022598"/>
    </source>
</evidence>
<dbReference type="InterPro" id="IPR055128">
    <property type="entry name" value="HypF_C_2"/>
</dbReference>
<evidence type="ECO:0000256" key="6">
    <source>
        <dbReference type="ARBA" id="ARBA00022833"/>
    </source>
</evidence>
<dbReference type="Gene3D" id="3.30.420.360">
    <property type="match status" value="1"/>
</dbReference>
<evidence type="ECO:0000313" key="13">
    <source>
        <dbReference type="Proteomes" id="UP000295560"/>
    </source>
</evidence>
<evidence type="ECO:0000256" key="7">
    <source>
        <dbReference type="ARBA" id="ARBA00048220"/>
    </source>
</evidence>
<dbReference type="PROSITE" id="PS00150">
    <property type="entry name" value="ACYLPHOSPHATASE_1"/>
    <property type="match status" value="1"/>
</dbReference>
<dbReference type="Gene3D" id="3.90.870.50">
    <property type="match status" value="1"/>
</dbReference>
<dbReference type="GO" id="GO:0016874">
    <property type="term" value="F:ligase activity"/>
    <property type="evidence" value="ECO:0007669"/>
    <property type="project" value="UniProtKB-UniRule"/>
</dbReference>
<dbReference type="Pfam" id="PF22521">
    <property type="entry name" value="HypF_C_2"/>
    <property type="match status" value="1"/>
</dbReference>
<feature type="domain" description="YrdC-like" evidence="11">
    <location>
        <begin position="239"/>
        <end position="424"/>
    </location>
</feature>
<keyword evidence="13" id="KW-1185">Reference proteome</keyword>
<evidence type="ECO:0000256" key="9">
    <source>
        <dbReference type="PROSITE-ProRule" id="PRU00520"/>
    </source>
</evidence>
<accession>A0A4R1HKB1</accession>
<dbReference type="Pfam" id="PF00708">
    <property type="entry name" value="Acylphosphatase"/>
    <property type="match status" value="1"/>
</dbReference>
<keyword evidence="4" id="KW-0479">Metal-binding</keyword>